<dbReference type="InterPro" id="IPR006015">
    <property type="entry name" value="Universal_stress_UspA"/>
</dbReference>
<dbReference type="PANTHER" id="PTHR46268">
    <property type="entry name" value="STRESS RESPONSE PROTEIN NHAX"/>
    <property type="match status" value="1"/>
</dbReference>
<evidence type="ECO:0000256" key="1">
    <source>
        <dbReference type="ARBA" id="ARBA00008791"/>
    </source>
</evidence>
<dbReference type="InterPro" id="IPR006016">
    <property type="entry name" value="UspA"/>
</dbReference>
<dbReference type="EMBL" id="JAFBER010000002">
    <property type="protein sequence ID" value="MBM7644449.1"/>
    <property type="molecule type" value="Genomic_DNA"/>
</dbReference>
<comment type="similarity">
    <text evidence="1">Belongs to the universal stress protein A family.</text>
</comment>
<protein>
    <submittedName>
        <fullName evidence="3">Nucleotide-binding universal stress UspA family protein</fullName>
    </submittedName>
</protein>
<proteinExistence type="inferred from homology"/>
<dbReference type="Proteomes" id="UP000808914">
    <property type="component" value="Unassembled WGS sequence"/>
</dbReference>
<keyword evidence="4" id="KW-1185">Reference proteome</keyword>
<gene>
    <name evidence="3" type="ORF">JOD45_000642</name>
</gene>
<dbReference type="InterPro" id="IPR014729">
    <property type="entry name" value="Rossmann-like_a/b/a_fold"/>
</dbReference>
<evidence type="ECO:0000313" key="3">
    <source>
        <dbReference type="EMBL" id="MBM7644449.1"/>
    </source>
</evidence>
<evidence type="ECO:0000259" key="2">
    <source>
        <dbReference type="Pfam" id="PF00582"/>
    </source>
</evidence>
<evidence type="ECO:0000313" key="4">
    <source>
        <dbReference type="Proteomes" id="UP000808914"/>
    </source>
</evidence>
<organism evidence="3 4">
    <name type="scientific">Scopulibacillus daqui</name>
    <dbReference type="NCBI Taxonomy" id="1469162"/>
    <lineage>
        <taxon>Bacteria</taxon>
        <taxon>Bacillati</taxon>
        <taxon>Bacillota</taxon>
        <taxon>Bacilli</taxon>
        <taxon>Bacillales</taxon>
        <taxon>Sporolactobacillaceae</taxon>
        <taxon>Scopulibacillus</taxon>
    </lineage>
</organism>
<accession>A0ABS2PY87</accession>
<dbReference type="PANTHER" id="PTHR46268:SF6">
    <property type="entry name" value="UNIVERSAL STRESS PROTEIN UP12"/>
    <property type="match status" value="1"/>
</dbReference>
<dbReference type="RefSeq" id="WP_205002408.1">
    <property type="nucleotide sequence ID" value="NZ_JAFBER010000002.1"/>
</dbReference>
<dbReference type="SUPFAM" id="SSF52402">
    <property type="entry name" value="Adenine nucleotide alpha hydrolases-like"/>
    <property type="match status" value="1"/>
</dbReference>
<sequence length="142" mass="15427">MNKLLVPIDGSEVADRAIQTAISMCKKREQESHISLLHVVSTEAYPNVGVAGITANVDEAIRQEGEELLKSTMQKIDNKGIKIDAILIEGSPGKEICKYADENNYDLIVMGNRGRGAIKELFLGSVSKTVLNDTTCPVLVVK</sequence>
<dbReference type="CDD" id="cd00293">
    <property type="entry name" value="USP-like"/>
    <property type="match status" value="1"/>
</dbReference>
<feature type="domain" description="UspA" evidence="2">
    <location>
        <begin position="2"/>
        <end position="142"/>
    </location>
</feature>
<name>A0ABS2PY87_9BACL</name>
<dbReference type="Gene3D" id="3.40.50.620">
    <property type="entry name" value="HUPs"/>
    <property type="match status" value="1"/>
</dbReference>
<comment type="caution">
    <text evidence="3">The sequence shown here is derived from an EMBL/GenBank/DDBJ whole genome shotgun (WGS) entry which is preliminary data.</text>
</comment>
<dbReference type="Pfam" id="PF00582">
    <property type="entry name" value="Usp"/>
    <property type="match status" value="1"/>
</dbReference>
<reference evidence="3 4" key="1">
    <citation type="submission" date="2021-01" db="EMBL/GenBank/DDBJ databases">
        <title>Genomic Encyclopedia of Type Strains, Phase IV (KMG-IV): sequencing the most valuable type-strain genomes for metagenomic binning, comparative biology and taxonomic classification.</title>
        <authorList>
            <person name="Goeker M."/>
        </authorList>
    </citation>
    <scope>NUCLEOTIDE SEQUENCE [LARGE SCALE GENOMIC DNA]</scope>
    <source>
        <strain evidence="3 4">DSM 28236</strain>
    </source>
</reference>
<dbReference type="PRINTS" id="PR01438">
    <property type="entry name" value="UNVRSLSTRESS"/>
</dbReference>